<keyword evidence="4" id="KW-1185">Reference proteome</keyword>
<dbReference type="InterPro" id="IPR029069">
    <property type="entry name" value="HotDog_dom_sf"/>
</dbReference>
<dbReference type="Gene3D" id="3.10.129.10">
    <property type="entry name" value="Hotdog Thioesterase"/>
    <property type="match status" value="1"/>
</dbReference>
<dbReference type="GO" id="GO:0016289">
    <property type="term" value="F:acyl-CoA hydrolase activity"/>
    <property type="evidence" value="ECO:0007669"/>
    <property type="project" value="UniProtKB-ARBA"/>
</dbReference>
<dbReference type="EMBL" id="MASJ01000003">
    <property type="protein sequence ID" value="OCS87567.1"/>
    <property type="molecule type" value="Genomic_DNA"/>
</dbReference>
<dbReference type="Proteomes" id="UP000093199">
    <property type="component" value="Unassembled WGS sequence"/>
</dbReference>
<name>A0A1C0YK58_9BACL</name>
<dbReference type="InterPro" id="IPR006683">
    <property type="entry name" value="Thioestr_dom"/>
</dbReference>
<dbReference type="OrthoDB" id="2139465at2"/>
<comment type="caution">
    <text evidence="3">The sequence shown here is derived from an EMBL/GenBank/DDBJ whole genome shotgun (WGS) entry which is preliminary data.</text>
</comment>
<dbReference type="RefSeq" id="WP_066543197.1">
    <property type="nucleotide sequence ID" value="NZ_MASJ01000003.1"/>
</dbReference>
<organism evidence="3 4">
    <name type="scientific">Caryophanon tenue</name>
    <dbReference type="NCBI Taxonomy" id="33978"/>
    <lineage>
        <taxon>Bacteria</taxon>
        <taxon>Bacillati</taxon>
        <taxon>Bacillota</taxon>
        <taxon>Bacilli</taxon>
        <taxon>Bacillales</taxon>
        <taxon>Caryophanaceae</taxon>
        <taxon>Caryophanon</taxon>
    </lineage>
</organism>
<reference evidence="3 4" key="1">
    <citation type="submission" date="2016-07" db="EMBL/GenBank/DDBJ databases">
        <title>Caryophanon tenue genome sequencing.</title>
        <authorList>
            <person name="Verma A."/>
            <person name="Pal Y."/>
            <person name="Krishnamurthi S."/>
        </authorList>
    </citation>
    <scope>NUCLEOTIDE SEQUENCE [LARGE SCALE GENOMIC DNA]</scope>
    <source>
        <strain evidence="3 4">DSM 14152</strain>
    </source>
</reference>
<dbReference type="SUPFAM" id="SSF54637">
    <property type="entry name" value="Thioesterase/thiol ester dehydrase-isomerase"/>
    <property type="match status" value="1"/>
</dbReference>
<dbReference type="Pfam" id="PF03061">
    <property type="entry name" value="4HBT"/>
    <property type="match status" value="1"/>
</dbReference>
<feature type="domain" description="Thioesterase" evidence="2">
    <location>
        <begin position="76"/>
        <end position="149"/>
    </location>
</feature>
<proteinExistence type="predicted"/>
<evidence type="ECO:0000259" key="2">
    <source>
        <dbReference type="Pfam" id="PF03061"/>
    </source>
</evidence>
<gene>
    <name evidence="3" type="ORF">A6M13_09685</name>
</gene>
<dbReference type="STRING" id="33978.A6M13_09685"/>
<dbReference type="InterPro" id="IPR003736">
    <property type="entry name" value="PAAI_dom"/>
</dbReference>
<evidence type="ECO:0000313" key="4">
    <source>
        <dbReference type="Proteomes" id="UP000093199"/>
    </source>
</evidence>
<evidence type="ECO:0000256" key="1">
    <source>
        <dbReference type="ARBA" id="ARBA00022801"/>
    </source>
</evidence>
<dbReference type="CDD" id="cd03443">
    <property type="entry name" value="PaaI_thioesterase"/>
    <property type="match status" value="1"/>
</dbReference>
<evidence type="ECO:0000313" key="3">
    <source>
        <dbReference type="EMBL" id="OCS87567.1"/>
    </source>
</evidence>
<keyword evidence="1" id="KW-0378">Hydrolase</keyword>
<protein>
    <recommendedName>
        <fullName evidence="2">Thioesterase domain-containing protein</fullName>
    </recommendedName>
</protein>
<accession>A0A1C0YK58</accession>
<sequence length="166" mass="17933">MDPLIEKLAATLLDCNDAQRQLLTDVLERFDAHIHNEEYRLPLNALIGSTGETTDHTGIVRVQNTPAIQNSIQSPHGGIIATIIDGAMGRIATAQAQQQQKLVVTSTMQIHYLATTQAAELIATGTIIKAGRTSIVTECRVVDSDGRDIAFATGTFHIITPRIPLP</sequence>
<dbReference type="AlphaFoldDB" id="A0A1C0YK58"/>
<dbReference type="NCBIfam" id="TIGR00369">
    <property type="entry name" value="unchar_dom_1"/>
    <property type="match status" value="1"/>
</dbReference>